<comment type="subcellular location">
    <subcellularLocation>
        <location evidence="1">Membrane</location>
        <topology evidence="1">Single-pass membrane protein</topology>
    </subcellularLocation>
</comment>
<keyword evidence="4 5" id="KW-0472">Membrane</keyword>
<evidence type="ECO:0000256" key="1">
    <source>
        <dbReference type="ARBA" id="ARBA00004167"/>
    </source>
</evidence>
<keyword evidence="2 5" id="KW-0812">Transmembrane</keyword>
<dbReference type="PANTHER" id="PTHR36985:SF1">
    <property type="entry name" value="TRANSLOCATION AND ASSEMBLY MODULE SUBUNIT TAMB"/>
    <property type="match status" value="1"/>
</dbReference>
<protein>
    <submittedName>
        <fullName evidence="7">Translocation/assembly module TamB domain-containing protein</fullName>
    </submittedName>
</protein>
<evidence type="ECO:0000256" key="3">
    <source>
        <dbReference type="ARBA" id="ARBA00022989"/>
    </source>
</evidence>
<name>A0ABY5ZIX0_9BACT</name>
<organism evidence="7 8">
    <name type="scientific">Geoalkalibacter halelectricus</name>
    <dbReference type="NCBI Taxonomy" id="2847045"/>
    <lineage>
        <taxon>Bacteria</taxon>
        <taxon>Pseudomonadati</taxon>
        <taxon>Thermodesulfobacteriota</taxon>
        <taxon>Desulfuromonadia</taxon>
        <taxon>Desulfuromonadales</taxon>
        <taxon>Geoalkalibacteraceae</taxon>
        <taxon>Geoalkalibacter</taxon>
    </lineage>
</organism>
<sequence length="1314" mass="142780">MVMRVLKYVVPGVVLLGLVLLFGAGYWLLRTPEGARWTLAAVSRWTPVTLEAEAIRGRLWGDLELDGLQVFWPGGEARSDALRLRWRPGDLRALRLAVMELDLGRLEIVWDAAEEPPPPAVEPEEQPLRLAWPRLEGLPLRVVLLVERLQAEQVSFGARGTAPQVLADVRLALGWQDGEVSLQDLALAGDFGRIEAQARARLTEPFLSAELRWQDEPAALDIDGVELSLELREVSGLVVGGPVTVQLYAAGAPLVQLEGRLALHEMALSFEELLLARSGAADRVRGTASVDWSGRDLQFAANLNLENLNLEPELGWATDLSGRLEVQGDLAAYAGSIDLRNARPGWEDLALAALVRGSAEDLSLSDIRARWLDGSLSGDLDMHWSAGFFLDARLSGAGLDPGVIEGAPAGRLNFDLVSALQLPPGEDLSVTAAGQLRDSHLLDQPFDAHFDLLWAEEDLHLHALHLQTEGVELEALGRLSEAVHFTALVEDFAVLLPDLSGSARAEGRVVLRDGRPGGEIRAEGSDLAIADLRLARWQLQADLRDLEAPGNIEASLWDMRHGDIRLREVEAQFAGLIEEHAIDLRLDWGTGRLRSTARGGWYDEAWRGEIARLQGEERALGAWWFAQPVRIEAGAQLVELAGLVLEAETGGVLRLDGAFAPEEFSGDLHGSWQAFNLELLNPWLPDMQLAGDTSGELEVRIHSAERLDLAAEIELATQVALETGIIEVREAALTLGWDAQGLAARALVRVDDAGTLTLVVASDDPGAPRIPERGDIEAHWSGVALEDLAARFYLPLDLWGALSADLSGNWDADLNVALRGALRIAEGGLRWRDEDGEITAALQTAQLDWQWQGADLVGELDVLLSDFGAVQGNFQLPLPARLPTAFDEAAPLAARLRVQVREHGLLATFMPGLVDETAGDLRADLQVGGSWATPVFSGDFSLTGAGAILPATGVVLRELELHGELDGQQVRLSSFGVRSGRGRLDGRGLVQLDDWALQSYSFEIAGRDFQVADLPELEIRINPDLRIEGALDRLRVSGEVRVPLFVVTGWQARTPVSPSPDVVFVNGEELEPERGLPLDLDLNLRVILGESVVIKLAGLDARLGGDLTLTMSERNDVLGTGEIRVIQGHYAAYGLRLPITRGRLFFPGGPVERPTLDILALRTVGEVRAGVQVSGTPQVPVVRLYSEPGMPDTDVLSYIVLGRPMGAGQGQVDALMLAAGALLSQGESAALQDRLRRRLGIDVFEVHGGEGEIEAAMVTIGKYLTPDLYISFGQSLFGETNVARMRYSITERWQIESQVGEVSGADLFYRLEFR</sequence>
<evidence type="ECO:0000259" key="6">
    <source>
        <dbReference type="Pfam" id="PF04357"/>
    </source>
</evidence>
<evidence type="ECO:0000256" key="4">
    <source>
        <dbReference type="ARBA" id="ARBA00023136"/>
    </source>
</evidence>
<evidence type="ECO:0000256" key="2">
    <source>
        <dbReference type="ARBA" id="ARBA00022692"/>
    </source>
</evidence>
<evidence type="ECO:0000313" key="8">
    <source>
        <dbReference type="Proteomes" id="UP001060414"/>
    </source>
</evidence>
<gene>
    <name evidence="7" type="ORF">L9S41_09230</name>
</gene>
<evidence type="ECO:0000256" key="5">
    <source>
        <dbReference type="SAM" id="Phobius"/>
    </source>
</evidence>
<accession>A0ABY5ZIX0</accession>
<dbReference type="PANTHER" id="PTHR36985">
    <property type="entry name" value="TRANSLOCATION AND ASSEMBLY MODULE SUBUNIT TAMB"/>
    <property type="match status" value="1"/>
</dbReference>
<keyword evidence="3 5" id="KW-1133">Transmembrane helix</keyword>
<dbReference type="Proteomes" id="UP001060414">
    <property type="component" value="Chromosome"/>
</dbReference>
<feature type="domain" description="Translocation and assembly module TamB C-terminal" evidence="6">
    <location>
        <begin position="979"/>
        <end position="1313"/>
    </location>
</feature>
<dbReference type="RefSeq" id="WP_260746233.1">
    <property type="nucleotide sequence ID" value="NZ_CP092109.1"/>
</dbReference>
<evidence type="ECO:0000313" key="7">
    <source>
        <dbReference type="EMBL" id="UWZ77885.1"/>
    </source>
</evidence>
<dbReference type="EMBL" id="CP092109">
    <property type="protein sequence ID" value="UWZ77885.1"/>
    <property type="molecule type" value="Genomic_DNA"/>
</dbReference>
<proteinExistence type="predicted"/>
<keyword evidence="8" id="KW-1185">Reference proteome</keyword>
<feature type="transmembrane region" description="Helical" evidence="5">
    <location>
        <begin position="9"/>
        <end position="29"/>
    </location>
</feature>
<dbReference type="Pfam" id="PF04357">
    <property type="entry name" value="TamB"/>
    <property type="match status" value="1"/>
</dbReference>
<reference evidence="7" key="1">
    <citation type="journal article" date="2022" name="Environ. Microbiol.">
        <title>Geoalkalibacter halelectricus SAP #1 sp. nov. possessing extracellular electron transfer and mineral#reducing capabilities from a haloalkaline environment.</title>
        <authorList>
            <person name="Yadav S."/>
            <person name="Singh R."/>
            <person name="Sundharam S.S."/>
            <person name="Chaudhary S."/>
            <person name="Krishnamurthi S."/>
            <person name="Patil S.A."/>
        </authorList>
    </citation>
    <scope>NUCLEOTIDE SEQUENCE</scope>
    <source>
        <strain evidence="7">SAP-1</strain>
    </source>
</reference>
<dbReference type="InterPro" id="IPR007452">
    <property type="entry name" value="TamB_C"/>
</dbReference>